<reference evidence="5 6" key="1">
    <citation type="submission" date="2019-08" db="EMBL/GenBank/DDBJ databases">
        <title>In-depth cultivation of the pig gut microbiome towards novel bacterial diversity and tailored functional studies.</title>
        <authorList>
            <person name="Wylensek D."/>
            <person name="Hitch T.C.A."/>
            <person name="Clavel T."/>
        </authorList>
    </citation>
    <scope>NUCLEOTIDE SEQUENCE [LARGE SCALE GENOMIC DNA]</scope>
    <source>
        <strain evidence="5 6">WCA-693-APC-MOT-I</strain>
    </source>
</reference>
<proteinExistence type="inferred from homology"/>
<dbReference type="InterPro" id="IPR016181">
    <property type="entry name" value="Acyl_CoA_acyltransferase"/>
</dbReference>
<keyword evidence="6" id="KW-1185">Reference proteome</keyword>
<accession>A0A6L5Y1P3</accession>
<evidence type="ECO:0000256" key="2">
    <source>
        <dbReference type="ARBA" id="ARBA00023315"/>
    </source>
</evidence>
<dbReference type="Gene3D" id="3.40.630.30">
    <property type="match status" value="1"/>
</dbReference>
<dbReference type="AlphaFoldDB" id="A0A6L5Y1P3"/>
<organism evidence="5 6">
    <name type="scientific">Velocimicrobium porci</name>
    <dbReference type="NCBI Taxonomy" id="2606634"/>
    <lineage>
        <taxon>Bacteria</taxon>
        <taxon>Bacillati</taxon>
        <taxon>Bacillota</taxon>
        <taxon>Clostridia</taxon>
        <taxon>Lachnospirales</taxon>
        <taxon>Lachnospiraceae</taxon>
        <taxon>Velocimicrobium</taxon>
    </lineage>
</organism>
<keyword evidence="1 5" id="KW-0808">Transferase</keyword>
<sequence>MNLIHNTDRLIIRVLGPEWATEVCNFYKRNQNFFEPFEPQRVPNFYTIPFQEATLCYELKEFINFRYIRLFLFEPIDPCHIIGSISFSNIKKGSFQSCNLGYKMDFSFCNQGYMTEALNYCIDNIIFGEYGLHRIESTVLPTNYPSIRLMERLNFQQEGIARDFAFLENKWRDHIKYARINSI</sequence>
<dbReference type="InterPro" id="IPR000182">
    <property type="entry name" value="GNAT_dom"/>
</dbReference>
<evidence type="ECO:0000256" key="3">
    <source>
        <dbReference type="ARBA" id="ARBA00038502"/>
    </source>
</evidence>
<comment type="similarity">
    <text evidence="3">Belongs to the acetyltransferase family. RimJ subfamily.</text>
</comment>
<dbReference type="EMBL" id="VUMT01000040">
    <property type="protein sequence ID" value="MSS64955.1"/>
    <property type="molecule type" value="Genomic_DNA"/>
</dbReference>
<evidence type="ECO:0000313" key="6">
    <source>
        <dbReference type="Proteomes" id="UP000482209"/>
    </source>
</evidence>
<dbReference type="Pfam" id="PF13302">
    <property type="entry name" value="Acetyltransf_3"/>
    <property type="match status" value="1"/>
</dbReference>
<feature type="domain" description="N-acetyltransferase" evidence="4">
    <location>
        <begin position="66"/>
        <end position="156"/>
    </location>
</feature>
<dbReference type="GO" id="GO:0005737">
    <property type="term" value="C:cytoplasm"/>
    <property type="evidence" value="ECO:0007669"/>
    <property type="project" value="TreeGrafter"/>
</dbReference>
<comment type="caution">
    <text evidence="5">The sequence shown here is derived from an EMBL/GenBank/DDBJ whole genome shotgun (WGS) entry which is preliminary data.</text>
</comment>
<evidence type="ECO:0000259" key="4">
    <source>
        <dbReference type="Pfam" id="PF13302"/>
    </source>
</evidence>
<protein>
    <submittedName>
        <fullName evidence="5">GNAT family N-acetyltransferase</fullName>
    </submittedName>
</protein>
<dbReference type="SUPFAM" id="SSF55729">
    <property type="entry name" value="Acyl-CoA N-acyltransferases (Nat)"/>
    <property type="match status" value="1"/>
</dbReference>
<gene>
    <name evidence="5" type="ORF">FYJ58_13935</name>
</gene>
<dbReference type="PANTHER" id="PTHR43792:SF8">
    <property type="entry name" value="[RIBOSOMAL PROTEIN US5]-ALANINE N-ACETYLTRANSFERASE"/>
    <property type="match status" value="1"/>
</dbReference>
<dbReference type="RefSeq" id="WP_154520312.1">
    <property type="nucleotide sequence ID" value="NZ_VUMT01000040.1"/>
</dbReference>
<keyword evidence="2" id="KW-0012">Acyltransferase</keyword>
<dbReference type="InterPro" id="IPR051531">
    <property type="entry name" value="N-acetyltransferase"/>
</dbReference>
<name>A0A6L5Y1P3_9FIRM</name>
<dbReference type="GO" id="GO:0008999">
    <property type="term" value="F:protein-N-terminal-alanine acetyltransferase activity"/>
    <property type="evidence" value="ECO:0007669"/>
    <property type="project" value="TreeGrafter"/>
</dbReference>
<dbReference type="Proteomes" id="UP000482209">
    <property type="component" value="Unassembled WGS sequence"/>
</dbReference>
<evidence type="ECO:0000256" key="1">
    <source>
        <dbReference type="ARBA" id="ARBA00022679"/>
    </source>
</evidence>
<dbReference type="PANTHER" id="PTHR43792">
    <property type="entry name" value="GNAT FAMILY, PUTATIVE (AFU_ORTHOLOGUE AFUA_3G00765)-RELATED-RELATED"/>
    <property type="match status" value="1"/>
</dbReference>
<evidence type="ECO:0000313" key="5">
    <source>
        <dbReference type="EMBL" id="MSS64955.1"/>
    </source>
</evidence>